<evidence type="ECO:0000256" key="9">
    <source>
        <dbReference type="ARBA" id="ARBA00023159"/>
    </source>
</evidence>
<keyword evidence="6" id="KW-0186">Copper</keyword>
<gene>
    <name evidence="14" type="ORF">CLV75_3648</name>
</gene>
<keyword evidence="15" id="KW-1185">Reference proteome</keyword>
<evidence type="ECO:0000256" key="5">
    <source>
        <dbReference type="ARBA" id="ARBA00022723"/>
    </source>
</evidence>
<comment type="subcellular location">
    <subcellularLocation>
        <location evidence="1">Cytoplasm</location>
    </subcellularLocation>
</comment>
<dbReference type="GO" id="GO:0005737">
    <property type="term" value="C:cytoplasm"/>
    <property type="evidence" value="ECO:0007669"/>
    <property type="project" value="UniProtKB-SubCell"/>
</dbReference>
<evidence type="ECO:0000256" key="2">
    <source>
        <dbReference type="ARBA" id="ARBA00011738"/>
    </source>
</evidence>
<dbReference type="STRING" id="981384.GCA_000192475_02600"/>
<dbReference type="Proteomes" id="UP000271700">
    <property type="component" value="Unassembled WGS sequence"/>
</dbReference>
<dbReference type="PRINTS" id="PR00040">
    <property type="entry name" value="HTHMERR"/>
</dbReference>
<dbReference type="InterPro" id="IPR015358">
    <property type="entry name" value="Tscrpt_reg_MerR_DNA-bd"/>
</dbReference>
<accession>A0A497Z5S9</accession>
<dbReference type="AlphaFoldDB" id="A0A497Z5S9"/>
<keyword evidence="4" id="KW-0963">Cytoplasm</keyword>
<dbReference type="PANTHER" id="PTHR30204:SF16">
    <property type="entry name" value="HTH-TYPE TRANSCRIPTIONAL REGULATOR CUER"/>
    <property type="match status" value="1"/>
</dbReference>
<evidence type="ECO:0000313" key="15">
    <source>
        <dbReference type="Proteomes" id="UP000271700"/>
    </source>
</evidence>
<feature type="domain" description="HTH merR-type" evidence="13">
    <location>
        <begin position="1"/>
        <end position="68"/>
    </location>
</feature>
<proteinExistence type="predicted"/>
<dbReference type="GO" id="GO:0045893">
    <property type="term" value="P:positive regulation of DNA-templated transcription"/>
    <property type="evidence" value="ECO:0007669"/>
    <property type="project" value="InterPro"/>
</dbReference>
<reference evidence="14 15" key="1">
    <citation type="submission" date="2018-10" db="EMBL/GenBank/DDBJ databases">
        <title>Genomic Encyclopedia of Archaeal and Bacterial Type Strains, Phase II (KMG-II): from individual species to whole genera.</title>
        <authorList>
            <person name="Goeker M."/>
        </authorList>
    </citation>
    <scope>NUCLEOTIDE SEQUENCE [LARGE SCALE GENOMIC DNA]</scope>
    <source>
        <strain evidence="14 15">DSM 29317</strain>
    </source>
</reference>
<evidence type="ECO:0000256" key="8">
    <source>
        <dbReference type="ARBA" id="ARBA00023125"/>
    </source>
</evidence>
<dbReference type="Pfam" id="PF09278">
    <property type="entry name" value="MerR-DNA-bind"/>
    <property type="match status" value="1"/>
</dbReference>
<keyword evidence="7" id="KW-0805">Transcription regulation</keyword>
<organism evidence="14 15">
    <name type="scientific">Ruegeria conchae</name>
    <dbReference type="NCBI Taxonomy" id="981384"/>
    <lineage>
        <taxon>Bacteria</taxon>
        <taxon>Pseudomonadati</taxon>
        <taxon>Pseudomonadota</taxon>
        <taxon>Alphaproteobacteria</taxon>
        <taxon>Rhodobacterales</taxon>
        <taxon>Roseobacteraceae</taxon>
        <taxon>Ruegeria</taxon>
    </lineage>
</organism>
<dbReference type="Gene3D" id="1.10.1660.10">
    <property type="match status" value="1"/>
</dbReference>
<sequence>MNIGEVSTHTGLPVKTIRYYEDINLIKPLRDNNGYRRFRDQDIHKLNFLGRARTLGFTIEDCRTLLALYEDETRASSDVKRVARDHLAQIDAKIADLKGMRQTLSHLVDACAGDDRPDCPILKDLGGKL</sequence>
<dbReference type="CDD" id="cd01108">
    <property type="entry name" value="HTH_CueR"/>
    <property type="match status" value="1"/>
</dbReference>
<evidence type="ECO:0000256" key="4">
    <source>
        <dbReference type="ARBA" id="ARBA00022490"/>
    </source>
</evidence>
<dbReference type="InterPro" id="IPR009061">
    <property type="entry name" value="DNA-bd_dom_put_sf"/>
</dbReference>
<dbReference type="GO" id="GO:0003700">
    <property type="term" value="F:DNA-binding transcription factor activity"/>
    <property type="evidence" value="ECO:0007669"/>
    <property type="project" value="InterPro"/>
</dbReference>
<dbReference type="GO" id="GO:0003677">
    <property type="term" value="F:DNA binding"/>
    <property type="evidence" value="ECO:0007669"/>
    <property type="project" value="UniProtKB-KW"/>
</dbReference>
<dbReference type="PANTHER" id="PTHR30204">
    <property type="entry name" value="REDOX-CYCLING DRUG-SENSING TRANSCRIPTIONAL ACTIVATOR SOXR"/>
    <property type="match status" value="1"/>
</dbReference>
<protein>
    <recommendedName>
        <fullName evidence="3">HTH-type transcriptional regulator CueR</fullName>
    </recommendedName>
    <alternativeName>
        <fullName evidence="12">Copper efflux regulator</fullName>
    </alternativeName>
    <alternativeName>
        <fullName evidence="11">Copper export regulator</fullName>
    </alternativeName>
</protein>
<evidence type="ECO:0000256" key="11">
    <source>
        <dbReference type="ARBA" id="ARBA00031472"/>
    </source>
</evidence>
<keyword evidence="10" id="KW-0804">Transcription</keyword>
<dbReference type="SUPFAM" id="SSF46955">
    <property type="entry name" value="Putative DNA-binding domain"/>
    <property type="match status" value="1"/>
</dbReference>
<dbReference type="RefSeq" id="WP_010441024.1">
    <property type="nucleotide sequence ID" value="NZ_AEYW01000007.1"/>
</dbReference>
<evidence type="ECO:0000256" key="12">
    <source>
        <dbReference type="ARBA" id="ARBA00032335"/>
    </source>
</evidence>
<keyword evidence="9" id="KW-0010">Activator</keyword>
<dbReference type="InterPro" id="IPR000551">
    <property type="entry name" value="MerR-type_HTH_dom"/>
</dbReference>
<dbReference type="InterPro" id="IPR047057">
    <property type="entry name" value="MerR_fam"/>
</dbReference>
<dbReference type="SMART" id="SM00422">
    <property type="entry name" value="HTH_MERR"/>
    <property type="match status" value="1"/>
</dbReference>
<evidence type="ECO:0000256" key="1">
    <source>
        <dbReference type="ARBA" id="ARBA00004496"/>
    </source>
</evidence>
<evidence type="ECO:0000256" key="3">
    <source>
        <dbReference type="ARBA" id="ARBA00017250"/>
    </source>
</evidence>
<evidence type="ECO:0000259" key="13">
    <source>
        <dbReference type="PROSITE" id="PS50937"/>
    </source>
</evidence>
<dbReference type="OrthoDB" id="9802944at2"/>
<evidence type="ECO:0000256" key="7">
    <source>
        <dbReference type="ARBA" id="ARBA00023015"/>
    </source>
</evidence>
<evidence type="ECO:0000256" key="10">
    <source>
        <dbReference type="ARBA" id="ARBA00023163"/>
    </source>
</evidence>
<evidence type="ECO:0000313" key="14">
    <source>
        <dbReference type="EMBL" id="RLK00656.1"/>
    </source>
</evidence>
<evidence type="ECO:0000256" key="6">
    <source>
        <dbReference type="ARBA" id="ARBA00023008"/>
    </source>
</evidence>
<dbReference type="Pfam" id="PF00376">
    <property type="entry name" value="MerR"/>
    <property type="match status" value="1"/>
</dbReference>
<comment type="subunit">
    <text evidence="2">Homodimer.</text>
</comment>
<comment type="caution">
    <text evidence="14">The sequence shown here is derived from an EMBL/GenBank/DDBJ whole genome shotgun (WGS) entry which is preliminary data.</text>
</comment>
<dbReference type="EMBL" id="RCCT01000006">
    <property type="protein sequence ID" value="RLK00656.1"/>
    <property type="molecule type" value="Genomic_DNA"/>
</dbReference>
<keyword evidence="8" id="KW-0238">DNA-binding</keyword>
<dbReference type="PROSITE" id="PS50937">
    <property type="entry name" value="HTH_MERR_2"/>
    <property type="match status" value="1"/>
</dbReference>
<dbReference type="NCBIfam" id="TIGR02044">
    <property type="entry name" value="CueR"/>
    <property type="match status" value="1"/>
</dbReference>
<keyword evidence="5" id="KW-0479">Metal-binding</keyword>
<dbReference type="InterPro" id="IPR011789">
    <property type="entry name" value="CueR"/>
</dbReference>
<dbReference type="GO" id="GO:0005507">
    <property type="term" value="F:copper ion binding"/>
    <property type="evidence" value="ECO:0007669"/>
    <property type="project" value="InterPro"/>
</dbReference>
<name>A0A497Z5S9_9RHOB</name>